<gene>
    <name evidence="2" type="ORF">H9L42_14750</name>
</gene>
<evidence type="ECO:0000313" key="2">
    <source>
        <dbReference type="EMBL" id="MBC6681079.1"/>
    </source>
</evidence>
<dbReference type="Proteomes" id="UP000602647">
    <property type="component" value="Unassembled WGS sequence"/>
</dbReference>
<dbReference type="Gene3D" id="2.60.120.10">
    <property type="entry name" value="Jelly Rolls"/>
    <property type="match status" value="1"/>
</dbReference>
<dbReference type="CDD" id="cd02208">
    <property type="entry name" value="cupin_RmlC-like"/>
    <property type="match status" value="1"/>
</dbReference>
<feature type="domain" description="Cupin type-2" evidence="1">
    <location>
        <begin position="58"/>
        <end position="109"/>
    </location>
</feature>
<evidence type="ECO:0000313" key="3">
    <source>
        <dbReference type="Proteomes" id="UP000602647"/>
    </source>
</evidence>
<reference evidence="2" key="1">
    <citation type="submission" date="2020-08" db="EMBL/GenBank/DDBJ databases">
        <title>Genome public.</title>
        <authorList>
            <person name="Liu C."/>
            <person name="Sun Q."/>
        </authorList>
    </citation>
    <scope>NUCLEOTIDE SEQUENCE</scope>
    <source>
        <strain evidence="2">BX12</strain>
    </source>
</reference>
<dbReference type="EMBL" id="JACRYT010000025">
    <property type="protein sequence ID" value="MBC6681079.1"/>
    <property type="molecule type" value="Genomic_DNA"/>
</dbReference>
<dbReference type="InterPro" id="IPR014710">
    <property type="entry name" value="RmlC-like_jellyroll"/>
</dbReference>
<dbReference type="RefSeq" id="WP_187304176.1">
    <property type="nucleotide sequence ID" value="NZ_JACRYT010000025.1"/>
</dbReference>
<protein>
    <submittedName>
        <fullName evidence="2">Cupin domain-containing protein</fullName>
    </submittedName>
</protein>
<evidence type="ECO:0000259" key="1">
    <source>
        <dbReference type="Pfam" id="PF07883"/>
    </source>
</evidence>
<dbReference type="InterPro" id="IPR011051">
    <property type="entry name" value="RmlC_Cupin_sf"/>
</dbReference>
<name>A0A923NQ79_9FIRM</name>
<dbReference type="SUPFAM" id="SSF51182">
    <property type="entry name" value="RmlC-like cupins"/>
    <property type="match status" value="1"/>
</dbReference>
<dbReference type="AlphaFoldDB" id="A0A923NQ79"/>
<accession>A0A923NQ79</accession>
<keyword evidence="3" id="KW-1185">Reference proteome</keyword>
<sequence>MKQPKDKIFHLKEAEINAALNQEYRQYFIGDLKKPQILDYIEQGDFEIGTSLYQTAKADVPHMHDQTSEILYILQGTYKIFIMDIMQEYTLNKGDFFVLPPRTAYASKALAQTQVLFVKTGGNDKLAVSIPPEVQRWMECD</sequence>
<organism evidence="2 3">
    <name type="scientific">Zhenpiania hominis</name>
    <dbReference type="NCBI Taxonomy" id="2763644"/>
    <lineage>
        <taxon>Bacteria</taxon>
        <taxon>Bacillati</taxon>
        <taxon>Bacillota</taxon>
        <taxon>Clostridia</taxon>
        <taxon>Peptostreptococcales</taxon>
        <taxon>Anaerovoracaceae</taxon>
        <taxon>Zhenpiania</taxon>
    </lineage>
</organism>
<dbReference type="Pfam" id="PF07883">
    <property type="entry name" value="Cupin_2"/>
    <property type="match status" value="1"/>
</dbReference>
<proteinExistence type="predicted"/>
<dbReference type="InterPro" id="IPR013096">
    <property type="entry name" value="Cupin_2"/>
</dbReference>
<comment type="caution">
    <text evidence="2">The sequence shown here is derived from an EMBL/GenBank/DDBJ whole genome shotgun (WGS) entry which is preliminary data.</text>
</comment>